<dbReference type="PANTHER" id="PTHR43581">
    <property type="entry name" value="ATP/GTP PHOSPHATASE"/>
    <property type="match status" value="1"/>
</dbReference>
<dbReference type="Proteomes" id="UP000179786">
    <property type="component" value="Unassembled WGS sequence"/>
</dbReference>
<feature type="domain" description="ATPase AAA-type core" evidence="3">
    <location>
        <begin position="23"/>
        <end position="82"/>
    </location>
</feature>
<dbReference type="InterPro" id="IPR027417">
    <property type="entry name" value="P-loop_NTPase"/>
</dbReference>
<dbReference type="Pfam" id="PF12476">
    <property type="entry name" value="DUF3696"/>
    <property type="match status" value="1"/>
</dbReference>
<dbReference type="EMBL" id="MKJU01000030">
    <property type="protein sequence ID" value="OHU88986.1"/>
    <property type="molecule type" value="Genomic_DNA"/>
</dbReference>
<sequence>MLNSIHIKSFKSVVDEKFLTKKLTVLTGLNSSGKSSIIQALRMAVRAGKGASPYIRGLGNFPELKSVFTPPGESILFHLTFDDGDFMLGFKKDTYFTNGEFLPNLEYIGANRLGPSSHLPIFKEKGTSYFTVGEQGEFCADFYKNFERVSVHERLRKQGKEGGSNLLRHQLQLWMEEISPNVEFDFTKEPKHDLSHIEINGYRAANTGFGLSYSLPIVLSSLVLSASDELGEITNNTVRTWFEKNKTHTPIFIIENPEAHIHPSGQTALGKLLAKAASSGIQVILETHSDHVIDGIRISAKNNDIDNTDIIINYCTKDEDGKTTVEAIEVNKKGKLSSWPVGFFDESIKNLRELT</sequence>
<dbReference type="InterPro" id="IPR014592">
    <property type="entry name" value="P-loop_UCP034888"/>
</dbReference>
<proteinExistence type="predicted"/>
<evidence type="ECO:0008006" key="6">
    <source>
        <dbReference type="Google" id="ProtNLM"/>
    </source>
</evidence>
<evidence type="ECO:0000259" key="1">
    <source>
        <dbReference type="Pfam" id="PF12476"/>
    </source>
</evidence>
<dbReference type="InterPro" id="IPR041685">
    <property type="entry name" value="AAA_GajA/Old/RecF-like"/>
</dbReference>
<evidence type="ECO:0000259" key="3">
    <source>
        <dbReference type="Pfam" id="PF13304"/>
    </source>
</evidence>
<dbReference type="OrthoDB" id="3322489at2"/>
<comment type="caution">
    <text evidence="4">The sequence shown here is derived from an EMBL/GenBank/DDBJ whole genome shotgun (WGS) entry which is preliminary data.</text>
</comment>
<evidence type="ECO:0000313" key="4">
    <source>
        <dbReference type="EMBL" id="OHU88986.1"/>
    </source>
</evidence>
<reference evidence="4 5" key="1">
    <citation type="submission" date="2016-09" db="EMBL/GenBank/DDBJ databases">
        <title>Pseudoalteromonas amylolytica sp. nov., isolated from the surface seawater.</title>
        <authorList>
            <person name="Wu Y.-H."/>
            <person name="Cheng H."/>
            <person name="Jin X.-B."/>
            <person name="Wang C.-S."/>
            <person name="Xu X.-W."/>
        </authorList>
    </citation>
    <scope>NUCLEOTIDE SEQUENCE [LARGE SCALE GENOMIC DNA]</scope>
    <source>
        <strain evidence="4 5">JW1</strain>
    </source>
</reference>
<dbReference type="RefSeq" id="WP_070986911.1">
    <property type="nucleotide sequence ID" value="NZ_MKJU01000030.1"/>
</dbReference>
<dbReference type="Pfam" id="PF13175">
    <property type="entry name" value="AAA_15"/>
    <property type="match status" value="1"/>
</dbReference>
<gene>
    <name evidence="4" type="ORF">BET10_19465</name>
</gene>
<dbReference type="GO" id="GO:0016887">
    <property type="term" value="F:ATP hydrolysis activity"/>
    <property type="evidence" value="ECO:0007669"/>
    <property type="project" value="InterPro"/>
</dbReference>
<dbReference type="InterPro" id="IPR051396">
    <property type="entry name" value="Bact_Antivir_Def_Nuclease"/>
</dbReference>
<name>A0A1S1MU63_9GAMM</name>
<dbReference type="GO" id="GO:0005524">
    <property type="term" value="F:ATP binding"/>
    <property type="evidence" value="ECO:0007669"/>
    <property type="project" value="InterPro"/>
</dbReference>
<dbReference type="STRING" id="1859457.BET10_19465"/>
<protein>
    <recommendedName>
        <fullName evidence="6">DUF3696 domain-containing protein</fullName>
    </recommendedName>
</protein>
<feature type="domain" description="Endonuclease GajA/Old nuclease/RecF-like AAA" evidence="2">
    <location>
        <begin position="201"/>
        <end position="293"/>
    </location>
</feature>
<dbReference type="Pfam" id="PF13304">
    <property type="entry name" value="AAA_21"/>
    <property type="match status" value="1"/>
</dbReference>
<keyword evidence="5" id="KW-1185">Reference proteome</keyword>
<accession>A0A1S1MU63</accession>
<evidence type="ECO:0000313" key="5">
    <source>
        <dbReference type="Proteomes" id="UP000179786"/>
    </source>
</evidence>
<dbReference type="InterPro" id="IPR022532">
    <property type="entry name" value="DUF3696"/>
</dbReference>
<organism evidence="4 5">
    <name type="scientific">Pseudoalteromonas amylolytica</name>
    <dbReference type="NCBI Taxonomy" id="1859457"/>
    <lineage>
        <taxon>Bacteria</taxon>
        <taxon>Pseudomonadati</taxon>
        <taxon>Pseudomonadota</taxon>
        <taxon>Gammaproteobacteria</taxon>
        <taxon>Alteromonadales</taxon>
        <taxon>Pseudoalteromonadaceae</taxon>
        <taxon>Pseudoalteromonas</taxon>
    </lineage>
</organism>
<dbReference type="InterPro" id="IPR003959">
    <property type="entry name" value="ATPase_AAA_core"/>
</dbReference>
<evidence type="ECO:0000259" key="2">
    <source>
        <dbReference type="Pfam" id="PF13175"/>
    </source>
</evidence>
<feature type="domain" description="DUF3696" evidence="1">
    <location>
        <begin position="305"/>
        <end position="354"/>
    </location>
</feature>
<dbReference type="PANTHER" id="PTHR43581:SF2">
    <property type="entry name" value="EXCINUCLEASE ATPASE SUBUNIT"/>
    <property type="match status" value="1"/>
</dbReference>
<dbReference type="AlphaFoldDB" id="A0A1S1MU63"/>
<dbReference type="Gene3D" id="3.40.50.300">
    <property type="entry name" value="P-loop containing nucleotide triphosphate hydrolases"/>
    <property type="match status" value="2"/>
</dbReference>
<dbReference type="PIRSF" id="PIRSF034888">
    <property type="entry name" value="P-loop_UCP034888"/>
    <property type="match status" value="1"/>
</dbReference>
<dbReference type="SUPFAM" id="SSF52540">
    <property type="entry name" value="P-loop containing nucleoside triphosphate hydrolases"/>
    <property type="match status" value="1"/>
</dbReference>